<keyword evidence="3 4" id="KW-0443">Lipid metabolism</keyword>
<keyword evidence="1 4" id="KW-0378">Hydrolase</keyword>
<evidence type="ECO:0000256" key="1">
    <source>
        <dbReference type="ARBA" id="ARBA00022801"/>
    </source>
</evidence>
<dbReference type="InterPro" id="IPR002641">
    <property type="entry name" value="PNPLA_dom"/>
</dbReference>
<dbReference type="EMBL" id="JAGUCN010000003">
    <property type="protein sequence ID" value="MBS2210576.1"/>
    <property type="molecule type" value="Genomic_DNA"/>
</dbReference>
<gene>
    <name evidence="6" type="ORF">KEM09_04140</name>
</gene>
<feature type="short sequence motif" description="DGA/G" evidence="4">
    <location>
        <begin position="210"/>
        <end position="212"/>
    </location>
</feature>
<evidence type="ECO:0000256" key="3">
    <source>
        <dbReference type="ARBA" id="ARBA00023098"/>
    </source>
</evidence>
<organism evidence="6 7">
    <name type="scientific">Carboxylicivirga mesophila</name>
    <dbReference type="NCBI Taxonomy" id="1166478"/>
    <lineage>
        <taxon>Bacteria</taxon>
        <taxon>Pseudomonadati</taxon>
        <taxon>Bacteroidota</taxon>
        <taxon>Bacteroidia</taxon>
        <taxon>Marinilabiliales</taxon>
        <taxon>Marinilabiliaceae</taxon>
        <taxon>Carboxylicivirga</taxon>
    </lineage>
</organism>
<feature type="short sequence motif" description="GXSXG" evidence="4">
    <location>
        <begin position="64"/>
        <end position="68"/>
    </location>
</feature>
<protein>
    <submittedName>
        <fullName evidence="6">Patatin-like phospholipase family protein</fullName>
    </submittedName>
</protein>
<evidence type="ECO:0000313" key="6">
    <source>
        <dbReference type="EMBL" id="MBS2210576.1"/>
    </source>
</evidence>
<feature type="active site" description="Nucleophile" evidence="4">
    <location>
        <position position="66"/>
    </location>
</feature>
<reference evidence="6 7" key="1">
    <citation type="journal article" date="2014" name="Int. J. Syst. Evol. Microbiol.">
        <title>Carboxylicivirga gen. nov. in the family Marinilabiliaceae with two novel species, Carboxylicivirga mesophila sp. nov. and Carboxylicivirga taeanensis sp. nov., and reclassification of Cytophaga fermentans as Saccharicrinis fermentans gen. nov., comb. nov.</title>
        <authorList>
            <person name="Yang S.H."/>
            <person name="Seo H.S."/>
            <person name="Woo J.H."/>
            <person name="Oh H.M."/>
            <person name="Jang H."/>
            <person name="Lee J.H."/>
            <person name="Kim S.J."/>
            <person name="Kwon K.K."/>
        </authorList>
    </citation>
    <scope>NUCLEOTIDE SEQUENCE [LARGE SCALE GENOMIC DNA]</scope>
    <source>
        <strain evidence="6 7">JCM 18290</strain>
    </source>
</reference>
<dbReference type="Gene3D" id="2.40.160.50">
    <property type="entry name" value="membrane protein fhac: a member of the omp85/tpsb transporter family"/>
    <property type="match status" value="1"/>
</dbReference>
<dbReference type="Pfam" id="PF01734">
    <property type="entry name" value="Patatin"/>
    <property type="match status" value="1"/>
</dbReference>
<evidence type="ECO:0000256" key="4">
    <source>
        <dbReference type="PROSITE-ProRule" id="PRU01161"/>
    </source>
</evidence>
<feature type="active site" description="Proton acceptor" evidence="4">
    <location>
        <position position="210"/>
    </location>
</feature>
<evidence type="ECO:0000256" key="2">
    <source>
        <dbReference type="ARBA" id="ARBA00022963"/>
    </source>
</evidence>
<proteinExistence type="predicted"/>
<feature type="domain" description="PNPLA" evidence="5">
    <location>
        <begin position="33"/>
        <end position="223"/>
    </location>
</feature>
<dbReference type="RefSeq" id="WP_212225892.1">
    <property type="nucleotide sequence ID" value="NZ_JAGUCN010000003.1"/>
</dbReference>
<evidence type="ECO:0000313" key="7">
    <source>
        <dbReference type="Proteomes" id="UP000721861"/>
    </source>
</evidence>
<dbReference type="PROSITE" id="PS51635">
    <property type="entry name" value="PNPLA"/>
    <property type="match status" value="1"/>
</dbReference>
<comment type="caution">
    <text evidence="6">The sequence shown here is derived from an EMBL/GenBank/DDBJ whole genome shotgun (WGS) entry which is preliminary data.</text>
</comment>
<sequence>MHRYILCLVIIFVCTINHLLHAQTPEQRPKIGLVLSGGGAKGLAHIGVIKVLEEAGIKPDYITGTSMGSIIGGLYASGYSAAELDSIVNNIDWAVVLSDQIPLSDVVPEEKADYNRFQLSFDITKKGLSLPAGMVRGHRISEMLSELTWHVSNCHSFDELPIPFRCVAVDLVEGKPYVFKEGDLSEAMRASMAIPSVFTPVEKDSMYLVDGGVLDNFPVLLCREMGADIIIGVNVGTSDKPKIDELKSITEILMTSAMIGSNIVLQESIDATDYIITPELHPYTSASFFDGTAIIERGEQAALEQITQLQQLGDSINRYPKTLQSPQNYTPEQIIVSDIKIINRKHVSQNFFFTKLGIHEGDTVSVEDINTGVRRLIGTRFYNQITYNIENNNGAYTLIFKTEETNLAQAKFSIHYDNELKAGIISNLTIRNLLFKNSRLSLTTDISEKPRAHGEMIAYLGEQQSTGFIGDGYFERTYLPIYQQNLKTAGTLNFYKAQAGAGIFLSYKTKTIVTAKLDWQEIKVSQETGLSDIFDQGVKRFGNGFIYGSFIIDRNTLNKRFFATKGHHLHFAGKANFKTYEYYDGEASSKAIIEPFIKVPEEHYLAGSLRYTKAITTSKNSTIETGLSLAAFSANAPFFDMHNIGGTAYNISTGDAAFVGLNYREKIAENYGLASIKLNFNITKVLYAHAVVNGIYAPNFGNNIFADQSFFLGPKEHIIGFGGGIAVNSLIGPITLGIGTNLDDWKARAYISVGYPFM</sequence>
<dbReference type="Gene3D" id="3.40.1090.10">
    <property type="entry name" value="Cytosolic phospholipase A2 catalytic domain"/>
    <property type="match status" value="2"/>
</dbReference>
<dbReference type="Proteomes" id="UP000721861">
    <property type="component" value="Unassembled WGS sequence"/>
</dbReference>
<keyword evidence="7" id="KW-1185">Reference proteome</keyword>
<dbReference type="InterPro" id="IPR043864">
    <property type="entry name" value="Omp85-like_dom"/>
</dbReference>
<dbReference type="PANTHER" id="PTHR14226:SF29">
    <property type="entry name" value="NEUROPATHY TARGET ESTERASE SWS"/>
    <property type="match status" value="1"/>
</dbReference>
<feature type="short sequence motif" description="GXGXXG" evidence="4">
    <location>
        <begin position="37"/>
        <end position="42"/>
    </location>
</feature>
<accession>A0ABS5K6J2</accession>
<dbReference type="Gene3D" id="3.10.20.310">
    <property type="entry name" value="membrane protein fhac"/>
    <property type="match status" value="1"/>
</dbReference>
<keyword evidence="2 4" id="KW-0442">Lipid degradation</keyword>
<evidence type="ECO:0000259" key="5">
    <source>
        <dbReference type="PROSITE" id="PS51635"/>
    </source>
</evidence>
<dbReference type="Pfam" id="PF19143">
    <property type="entry name" value="Omp85_2"/>
    <property type="match status" value="1"/>
</dbReference>
<dbReference type="CDD" id="cd07205">
    <property type="entry name" value="Pat_PNPLA6_PNPLA7_NTE1_like"/>
    <property type="match status" value="1"/>
</dbReference>
<name>A0ABS5K6J2_9BACT</name>
<dbReference type="InterPro" id="IPR016035">
    <property type="entry name" value="Acyl_Trfase/lysoPLipase"/>
</dbReference>
<dbReference type="SUPFAM" id="SSF52151">
    <property type="entry name" value="FabD/lysophospholipase-like"/>
    <property type="match status" value="1"/>
</dbReference>
<dbReference type="PANTHER" id="PTHR14226">
    <property type="entry name" value="NEUROPATHY TARGET ESTERASE/SWISS CHEESE D.MELANOGASTER"/>
    <property type="match status" value="1"/>
</dbReference>
<dbReference type="InterPro" id="IPR050301">
    <property type="entry name" value="NTE"/>
</dbReference>